<name>A0A183NS87_9TREM</name>
<keyword evidence="3" id="KW-1185">Reference proteome</keyword>
<proteinExistence type="predicted"/>
<dbReference type="STRING" id="31246.A0A183NS87"/>
<dbReference type="InterPro" id="IPR055469">
    <property type="entry name" value="DUF7041"/>
</dbReference>
<sequence>MSRDNIKSEEIRYRDLCYIIPPSVAKEARDLTLSPPQPYIILRREMMNRLLLSDSQRIQRLFQRETLGDRSPSQFLRHLQVVVGDNTVDEAVLKQGWIKALPCYV</sequence>
<feature type="domain" description="DUF7041" evidence="1">
    <location>
        <begin position="4"/>
        <end position="62"/>
    </location>
</feature>
<gene>
    <name evidence="2" type="ORF">SMTD_LOCUS4973</name>
</gene>
<accession>A0A183NS87</accession>
<reference evidence="2 3" key="1">
    <citation type="submission" date="2018-11" db="EMBL/GenBank/DDBJ databases">
        <authorList>
            <consortium name="Pathogen Informatics"/>
        </authorList>
    </citation>
    <scope>NUCLEOTIDE SEQUENCE [LARGE SCALE GENOMIC DNA]</scope>
    <source>
        <strain>Denwood</strain>
        <strain evidence="3">Zambia</strain>
    </source>
</reference>
<dbReference type="AlphaFoldDB" id="A0A183NS87"/>
<dbReference type="Proteomes" id="UP000269396">
    <property type="component" value="Unassembled WGS sequence"/>
</dbReference>
<dbReference type="Pfam" id="PF23055">
    <property type="entry name" value="DUF7041"/>
    <property type="match status" value="1"/>
</dbReference>
<evidence type="ECO:0000313" key="2">
    <source>
        <dbReference type="EMBL" id="VDP26243.1"/>
    </source>
</evidence>
<dbReference type="EMBL" id="UZAL01026802">
    <property type="protein sequence ID" value="VDP26243.1"/>
    <property type="molecule type" value="Genomic_DNA"/>
</dbReference>
<organism evidence="2 3">
    <name type="scientific">Schistosoma mattheei</name>
    <dbReference type="NCBI Taxonomy" id="31246"/>
    <lineage>
        <taxon>Eukaryota</taxon>
        <taxon>Metazoa</taxon>
        <taxon>Spiralia</taxon>
        <taxon>Lophotrochozoa</taxon>
        <taxon>Platyhelminthes</taxon>
        <taxon>Trematoda</taxon>
        <taxon>Digenea</taxon>
        <taxon>Strigeidida</taxon>
        <taxon>Schistosomatoidea</taxon>
        <taxon>Schistosomatidae</taxon>
        <taxon>Schistosoma</taxon>
    </lineage>
</organism>
<dbReference type="PANTHER" id="PTHR33327">
    <property type="entry name" value="ENDONUCLEASE"/>
    <property type="match status" value="1"/>
</dbReference>
<dbReference type="PANTHER" id="PTHR33327:SF3">
    <property type="entry name" value="RNA-DIRECTED DNA POLYMERASE"/>
    <property type="match status" value="1"/>
</dbReference>
<evidence type="ECO:0000313" key="3">
    <source>
        <dbReference type="Proteomes" id="UP000269396"/>
    </source>
</evidence>
<protein>
    <recommendedName>
        <fullName evidence="1">DUF7041 domain-containing protein</fullName>
    </recommendedName>
</protein>
<evidence type="ECO:0000259" key="1">
    <source>
        <dbReference type="Pfam" id="PF23055"/>
    </source>
</evidence>